<dbReference type="InterPro" id="IPR021246">
    <property type="entry name" value="DUF2797"/>
</dbReference>
<dbReference type="Proteomes" id="UP000182761">
    <property type="component" value="Unassembled WGS sequence"/>
</dbReference>
<reference evidence="1 2" key="1">
    <citation type="submission" date="2016-01" db="EMBL/GenBank/DDBJ databases">
        <authorList>
            <person name="McClelland M."/>
            <person name="Jain A."/>
            <person name="Saraogi P."/>
            <person name="Mendelson R."/>
            <person name="Westerman R."/>
            <person name="SanMiguel P."/>
            <person name="Csonka L."/>
        </authorList>
    </citation>
    <scope>NUCLEOTIDE SEQUENCE [LARGE SCALE GENOMIC DNA]</scope>
    <source>
        <strain evidence="1 2">R-53146</strain>
    </source>
</reference>
<name>A0A0X3AND1_9FLAO</name>
<evidence type="ECO:0000313" key="1">
    <source>
        <dbReference type="EMBL" id="CVK16649.1"/>
    </source>
</evidence>
<gene>
    <name evidence="1" type="ORF">Ga0061079_10939</name>
</gene>
<dbReference type="AlphaFoldDB" id="A0A0X3AND1"/>
<keyword evidence="2" id="KW-1185">Reference proteome</keyword>
<proteinExistence type="predicted"/>
<protein>
    <recommendedName>
        <fullName evidence="3">DUF2797 domain-containing protein</fullName>
    </recommendedName>
</protein>
<dbReference type="OrthoDB" id="9775734at2"/>
<dbReference type="Pfam" id="PF10977">
    <property type="entry name" value="DUF2797"/>
    <property type="match status" value="1"/>
</dbReference>
<evidence type="ECO:0008006" key="3">
    <source>
        <dbReference type="Google" id="ProtNLM"/>
    </source>
</evidence>
<organism evidence="1 2">
    <name type="scientific">Apibacter mensalis</name>
    <dbReference type="NCBI Taxonomy" id="1586267"/>
    <lineage>
        <taxon>Bacteria</taxon>
        <taxon>Pseudomonadati</taxon>
        <taxon>Bacteroidota</taxon>
        <taxon>Flavobacteriia</taxon>
        <taxon>Flavobacteriales</taxon>
        <taxon>Weeksellaceae</taxon>
        <taxon>Apibacter</taxon>
    </lineage>
</organism>
<sequence>MHLTGQLTKMITEYSSPIQYYLNFNDEIIMINQLLDKKIKIRFDHYKCKGCSLDKEIFSMGYCKECYFTSPYTGEWIIRPELSRAHLGKEDRNLTIESQAQLQPHVVYLANSGGVKVGVTRKSQLLFRWIDQGAEHAIKLAETENRYEAGLIESILKKHISDKTNYRKMLSEQVPDIDLTAVKNELITYIPECLINFVLDDNEVIDIQYPVITYPHKVKSINLKKIFEFDGVLKGVKGQYLMFDNNMVFNVRNHEGFVIDLIL</sequence>
<accession>A0A0X3AND1</accession>
<dbReference type="RefSeq" id="WP_055425836.1">
    <property type="nucleotide sequence ID" value="NZ_FCOR01000009.1"/>
</dbReference>
<dbReference type="EMBL" id="FCOR01000009">
    <property type="protein sequence ID" value="CVK16649.1"/>
    <property type="molecule type" value="Genomic_DNA"/>
</dbReference>
<evidence type="ECO:0000313" key="2">
    <source>
        <dbReference type="Proteomes" id="UP000182761"/>
    </source>
</evidence>
<dbReference type="STRING" id="1586267.GCA_001418685_01512"/>